<accession>A0AAN8MNW9</accession>
<evidence type="ECO:0000313" key="1">
    <source>
        <dbReference type="EMBL" id="KAK6330606.1"/>
    </source>
</evidence>
<dbReference type="EMBL" id="JAVHNR010000011">
    <property type="protein sequence ID" value="KAK6330606.1"/>
    <property type="molecule type" value="Genomic_DNA"/>
</dbReference>
<protein>
    <submittedName>
        <fullName evidence="1">Uncharacterized protein</fullName>
    </submittedName>
</protein>
<dbReference type="Proteomes" id="UP001313282">
    <property type="component" value="Unassembled WGS sequence"/>
</dbReference>
<name>A0AAN8MNW9_9PEZI</name>
<proteinExistence type="predicted"/>
<organism evidence="1 2">
    <name type="scientific">Orbilia javanica</name>
    <dbReference type="NCBI Taxonomy" id="47235"/>
    <lineage>
        <taxon>Eukaryota</taxon>
        <taxon>Fungi</taxon>
        <taxon>Dikarya</taxon>
        <taxon>Ascomycota</taxon>
        <taxon>Pezizomycotina</taxon>
        <taxon>Orbiliomycetes</taxon>
        <taxon>Orbiliales</taxon>
        <taxon>Orbiliaceae</taxon>
        <taxon>Orbilia</taxon>
    </lineage>
</organism>
<keyword evidence="2" id="KW-1185">Reference proteome</keyword>
<comment type="caution">
    <text evidence="1">The sequence shown here is derived from an EMBL/GenBank/DDBJ whole genome shotgun (WGS) entry which is preliminary data.</text>
</comment>
<dbReference type="AlphaFoldDB" id="A0AAN8MNW9"/>
<reference evidence="1 2" key="1">
    <citation type="submission" date="2019-10" db="EMBL/GenBank/DDBJ databases">
        <authorList>
            <person name="Palmer J.M."/>
        </authorList>
    </citation>
    <scope>NUCLEOTIDE SEQUENCE [LARGE SCALE GENOMIC DNA]</scope>
    <source>
        <strain evidence="1 2">TWF718</strain>
    </source>
</reference>
<evidence type="ECO:0000313" key="2">
    <source>
        <dbReference type="Proteomes" id="UP001313282"/>
    </source>
</evidence>
<gene>
    <name evidence="1" type="ORF">TWF718_002803</name>
</gene>
<sequence length="254" mass="28790">MIFIPREIQYLILDEAEKSQYPTLILVCKAWKTKLFNKFKQRYVQPHFPDAEYIASHRELDLGLIAPVPPEKAPFLIHSAIVGHSRYLRGTIKRINWGTGSWLQLGEYNADKVPKPDDPAILADTERFKDYLNDPVLIPNSEDTMLPSRKVNLVTRYPGGSSHQLARRSQSSTAEGGQRVLVGEALGFEFFGGNRLLTRPELEEDQAMPKCSYHIVYNCAPGLDGKAVIDTETDITVFIYYPDMEKEEEMPSAS</sequence>